<accession>A0A1M7F907</accession>
<dbReference type="AlphaFoldDB" id="A0A1M7F907"/>
<feature type="chain" id="PRO_5012500533" description="VWFA domain-containing protein" evidence="1">
    <location>
        <begin position="21"/>
        <end position="244"/>
    </location>
</feature>
<dbReference type="InterPro" id="IPR036465">
    <property type="entry name" value="vWFA_dom_sf"/>
</dbReference>
<dbReference type="Pfam" id="PF06707">
    <property type="entry name" value="DUF1194"/>
    <property type="match status" value="1"/>
</dbReference>
<evidence type="ECO:0000313" key="3">
    <source>
        <dbReference type="Proteomes" id="UP000322545"/>
    </source>
</evidence>
<dbReference type="SUPFAM" id="SSF53300">
    <property type="entry name" value="vWA-like"/>
    <property type="match status" value="1"/>
</dbReference>
<organism evidence="2 3">
    <name type="scientific">Roseovarius litoreus</name>
    <dbReference type="NCBI Taxonomy" id="1155722"/>
    <lineage>
        <taxon>Bacteria</taxon>
        <taxon>Pseudomonadati</taxon>
        <taxon>Pseudomonadota</taxon>
        <taxon>Alphaproteobacteria</taxon>
        <taxon>Rhodobacterales</taxon>
        <taxon>Roseobacteraceae</taxon>
        <taxon>Roseovarius</taxon>
    </lineage>
</organism>
<feature type="signal peptide" evidence="1">
    <location>
        <begin position="1"/>
        <end position="20"/>
    </location>
</feature>
<evidence type="ECO:0000256" key="1">
    <source>
        <dbReference type="SAM" id="SignalP"/>
    </source>
</evidence>
<keyword evidence="3" id="KW-1185">Reference proteome</keyword>
<protein>
    <recommendedName>
        <fullName evidence="4">VWFA domain-containing protein</fullName>
    </recommendedName>
</protein>
<dbReference type="RefSeq" id="WP_149779287.1">
    <property type="nucleotide sequence ID" value="NZ_FRCB01000004.1"/>
</dbReference>
<evidence type="ECO:0000313" key="2">
    <source>
        <dbReference type="EMBL" id="SHM00189.1"/>
    </source>
</evidence>
<proteinExistence type="predicted"/>
<name>A0A1M7F907_9RHOB</name>
<gene>
    <name evidence="2" type="ORF">SAMN05443432_10487</name>
</gene>
<evidence type="ECO:0008006" key="4">
    <source>
        <dbReference type="Google" id="ProtNLM"/>
    </source>
</evidence>
<dbReference type="InterPro" id="IPR010607">
    <property type="entry name" value="DUF1194"/>
</dbReference>
<sequence>MRAALAALWLCAALAAGAQAACRQALALGVDVSGSVDAREYRLQLDGLAAALRDAQVQRAFLAMPQAPVRLLVFEWAGLADQRRLAGWRSIDSAQDLEAVARRLESTQSVYEDPATAIGSAMLHGAMLLGEQAECWSRTLDISGDGPANRGPHPGDLRGGEFDGITINALVIGPGSRANTTKDLTGVLTLEAYYRAHVLRGRDGFVETARDFEDFADAMRRKLLREVAAPVLSQERTGGARPVR</sequence>
<dbReference type="Proteomes" id="UP000322545">
    <property type="component" value="Unassembled WGS sequence"/>
</dbReference>
<reference evidence="2 3" key="1">
    <citation type="submission" date="2016-11" db="EMBL/GenBank/DDBJ databases">
        <authorList>
            <person name="Varghese N."/>
            <person name="Submissions S."/>
        </authorList>
    </citation>
    <scope>NUCLEOTIDE SEQUENCE [LARGE SCALE GENOMIC DNA]</scope>
    <source>
        <strain evidence="2 3">DSM 28249</strain>
    </source>
</reference>
<dbReference type="EMBL" id="FRCB01000004">
    <property type="protein sequence ID" value="SHM00189.1"/>
    <property type="molecule type" value="Genomic_DNA"/>
</dbReference>
<keyword evidence="1" id="KW-0732">Signal</keyword>